<feature type="modified residue" description="N6-(pyridoxal phosphate)lysine" evidence="6">
    <location>
        <position position="300"/>
    </location>
</feature>
<dbReference type="SUPFAM" id="SSF53383">
    <property type="entry name" value="PLP-dependent transferases"/>
    <property type="match status" value="1"/>
</dbReference>
<dbReference type="PRINTS" id="PR00800">
    <property type="entry name" value="YHDCRBOXLASE"/>
</dbReference>
<name>A0A370I5E6_9NOCA</name>
<evidence type="ECO:0000256" key="5">
    <source>
        <dbReference type="ARBA" id="ARBA00023239"/>
    </source>
</evidence>
<dbReference type="GO" id="GO:0030170">
    <property type="term" value="F:pyridoxal phosphate binding"/>
    <property type="evidence" value="ECO:0007669"/>
    <property type="project" value="InterPro"/>
</dbReference>
<evidence type="ECO:0000256" key="2">
    <source>
        <dbReference type="ARBA" id="ARBA00009533"/>
    </source>
</evidence>
<organism evidence="8 9">
    <name type="scientific">Nocardia pseudobrasiliensis</name>
    <dbReference type="NCBI Taxonomy" id="45979"/>
    <lineage>
        <taxon>Bacteria</taxon>
        <taxon>Bacillati</taxon>
        <taxon>Actinomycetota</taxon>
        <taxon>Actinomycetes</taxon>
        <taxon>Mycobacteriales</taxon>
        <taxon>Nocardiaceae</taxon>
        <taxon>Nocardia</taxon>
    </lineage>
</organism>
<dbReference type="InterPro" id="IPR015422">
    <property type="entry name" value="PyrdxlP-dep_Trfase_small"/>
</dbReference>
<comment type="caution">
    <text evidence="8">The sequence shown here is derived from an EMBL/GenBank/DDBJ whole genome shotgun (WGS) entry which is preliminary data.</text>
</comment>
<dbReference type="Pfam" id="PF00282">
    <property type="entry name" value="Pyridoxal_deC"/>
    <property type="match status" value="1"/>
</dbReference>
<evidence type="ECO:0000256" key="7">
    <source>
        <dbReference type="RuleBase" id="RU000382"/>
    </source>
</evidence>
<proteinExistence type="inferred from homology"/>
<keyword evidence="4 6" id="KW-0663">Pyridoxal phosphate</keyword>
<evidence type="ECO:0000256" key="6">
    <source>
        <dbReference type="PIRSR" id="PIRSR602129-50"/>
    </source>
</evidence>
<evidence type="ECO:0000256" key="4">
    <source>
        <dbReference type="ARBA" id="ARBA00022898"/>
    </source>
</evidence>
<dbReference type="InterPro" id="IPR002129">
    <property type="entry name" value="PyrdxlP-dep_de-COase"/>
</dbReference>
<dbReference type="AlphaFoldDB" id="A0A370I5E6"/>
<dbReference type="PANTHER" id="PTHR11999:SF70">
    <property type="entry name" value="MIP05841P"/>
    <property type="match status" value="1"/>
</dbReference>
<dbReference type="GO" id="GO:0004058">
    <property type="term" value="F:aromatic-L-amino-acid decarboxylase activity"/>
    <property type="evidence" value="ECO:0007669"/>
    <property type="project" value="UniProtKB-ARBA"/>
</dbReference>
<dbReference type="PANTHER" id="PTHR11999">
    <property type="entry name" value="GROUP II PYRIDOXAL-5-PHOSPHATE DECARBOXYLASE"/>
    <property type="match status" value="1"/>
</dbReference>
<gene>
    <name evidence="8" type="ORF">DFR76_105156</name>
</gene>
<evidence type="ECO:0000256" key="3">
    <source>
        <dbReference type="ARBA" id="ARBA00022793"/>
    </source>
</evidence>
<protein>
    <submittedName>
        <fullName evidence="8">Aromatic-L-amino-acid decarboxylase</fullName>
    </submittedName>
</protein>
<dbReference type="GO" id="GO:0019752">
    <property type="term" value="P:carboxylic acid metabolic process"/>
    <property type="evidence" value="ECO:0007669"/>
    <property type="project" value="InterPro"/>
</dbReference>
<dbReference type="Gene3D" id="3.40.640.10">
    <property type="entry name" value="Type I PLP-dependent aspartate aminotransferase-like (Major domain)"/>
    <property type="match status" value="1"/>
</dbReference>
<dbReference type="EMBL" id="QQBC01000005">
    <property type="protein sequence ID" value="RDI65840.1"/>
    <property type="molecule type" value="Genomic_DNA"/>
</dbReference>
<dbReference type="STRING" id="1210086.GCA_001613105_04205"/>
<keyword evidence="3" id="KW-0210">Decarboxylase</keyword>
<comment type="similarity">
    <text evidence="2 7">Belongs to the group II decarboxylase family.</text>
</comment>
<dbReference type="GO" id="GO:0005737">
    <property type="term" value="C:cytoplasm"/>
    <property type="evidence" value="ECO:0007669"/>
    <property type="project" value="TreeGrafter"/>
</dbReference>
<dbReference type="Gene3D" id="1.20.1340.10">
    <property type="entry name" value="dopa decarboxylase, N-terminal domain"/>
    <property type="match status" value="1"/>
</dbReference>
<evidence type="ECO:0000313" key="8">
    <source>
        <dbReference type="EMBL" id="RDI65840.1"/>
    </source>
</evidence>
<evidence type="ECO:0000256" key="1">
    <source>
        <dbReference type="ARBA" id="ARBA00001933"/>
    </source>
</evidence>
<comment type="cofactor">
    <cofactor evidence="1 6 7">
        <name>pyridoxal 5'-phosphate</name>
        <dbReference type="ChEBI" id="CHEBI:597326"/>
    </cofactor>
</comment>
<keyword evidence="5 7" id="KW-0456">Lyase</keyword>
<dbReference type="InterPro" id="IPR015421">
    <property type="entry name" value="PyrdxlP-dep_Trfase_major"/>
</dbReference>
<dbReference type="Gene3D" id="3.90.1150.10">
    <property type="entry name" value="Aspartate Aminotransferase, domain 1"/>
    <property type="match status" value="1"/>
</dbReference>
<evidence type="ECO:0000313" key="9">
    <source>
        <dbReference type="Proteomes" id="UP000254869"/>
    </source>
</evidence>
<reference evidence="8 9" key="1">
    <citation type="submission" date="2018-07" db="EMBL/GenBank/DDBJ databases">
        <title>Genomic Encyclopedia of Type Strains, Phase IV (KMG-IV): sequencing the most valuable type-strain genomes for metagenomic binning, comparative biology and taxonomic classification.</title>
        <authorList>
            <person name="Goeker M."/>
        </authorList>
    </citation>
    <scope>NUCLEOTIDE SEQUENCE [LARGE SCALE GENOMIC DNA]</scope>
    <source>
        <strain evidence="8 9">DSM 44290</strain>
    </source>
</reference>
<dbReference type="GO" id="GO:0006520">
    <property type="term" value="P:amino acid metabolic process"/>
    <property type="evidence" value="ECO:0007669"/>
    <property type="project" value="InterPro"/>
</dbReference>
<dbReference type="InterPro" id="IPR015424">
    <property type="entry name" value="PyrdxlP-dep_Trfase"/>
</dbReference>
<sequence>MTADEFRKYGRAVVDWVADYWDRVESLPVLSQVRPGQVREQLPDRAPELGEDFHAVLEDMDRIVVPGLTHWQHPGFFAYYPSNASGPAVLAELLTAGLNVQGMMWQTGPACTELEQHVLDWLGGLLGLSDRFLSTGDGGGVIQDTASSAILVALLAALHRASSGQVTREGVASGRFTVYTSVEGHSACEKAARIAGLGAAALRPIDTRADLSMDPDALRAAMKRDVAAGCIPAMVMATIGTTSTGAIDPVHRIGPVCEEFDAWLHVDAAHAGVAAICPELRWVHDGVNDFADSYATNPHKWLLTTFDCDACYVADRDALVGALSVLPEYLRNRASESRAVVDYRDWGVPLGRRFRALKLWSVIRWYGATGLRAHIRHHVALAQQFAEWVSGDCRFELMAPHPLSLVCFRLRGPDEVNRQLLEAINATGRIYLSHTKVRDAFTLRMAIGAISTRDRHVADAWRLICREATRLRTE</sequence>
<accession>A0A370I5E6</accession>
<dbReference type="InterPro" id="IPR010977">
    <property type="entry name" value="Aromatic_deC"/>
</dbReference>
<keyword evidence="9" id="KW-1185">Reference proteome</keyword>
<dbReference type="Proteomes" id="UP000254869">
    <property type="component" value="Unassembled WGS sequence"/>
</dbReference>